<reference evidence="1 2" key="1">
    <citation type="submission" date="2018-10" db="EMBL/GenBank/DDBJ databases">
        <title>Isolation from cow dung.</title>
        <authorList>
            <person name="Ling L."/>
        </authorList>
    </citation>
    <scope>NUCLEOTIDE SEQUENCE [LARGE SCALE GENOMIC DNA]</scope>
    <source>
        <strain evidence="1 2">NEAU-LL90</strain>
    </source>
</reference>
<dbReference type="OrthoDB" id="459260at2"/>
<accession>A0A3M2LDH7</accession>
<evidence type="ECO:0008006" key="3">
    <source>
        <dbReference type="Google" id="ProtNLM"/>
    </source>
</evidence>
<dbReference type="EMBL" id="RFFH01000004">
    <property type="protein sequence ID" value="RMI32748.1"/>
    <property type="molecule type" value="Genomic_DNA"/>
</dbReference>
<organism evidence="1 2">
    <name type="scientific">Nocardia stercoris</name>
    <dbReference type="NCBI Taxonomy" id="2483361"/>
    <lineage>
        <taxon>Bacteria</taxon>
        <taxon>Bacillati</taxon>
        <taxon>Actinomycetota</taxon>
        <taxon>Actinomycetes</taxon>
        <taxon>Mycobacteriales</taxon>
        <taxon>Nocardiaceae</taxon>
        <taxon>Nocardia</taxon>
    </lineage>
</organism>
<evidence type="ECO:0000313" key="1">
    <source>
        <dbReference type="EMBL" id="RMI32748.1"/>
    </source>
</evidence>
<comment type="caution">
    <text evidence="1">The sequence shown here is derived from an EMBL/GenBank/DDBJ whole genome shotgun (WGS) entry which is preliminary data.</text>
</comment>
<gene>
    <name evidence="1" type="ORF">EBN03_12410</name>
</gene>
<dbReference type="AlphaFoldDB" id="A0A3M2LDH7"/>
<dbReference type="Proteomes" id="UP000279275">
    <property type="component" value="Unassembled WGS sequence"/>
</dbReference>
<evidence type="ECO:0000313" key="2">
    <source>
        <dbReference type="Proteomes" id="UP000279275"/>
    </source>
</evidence>
<dbReference type="RefSeq" id="WP_122188134.1">
    <property type="nucleotide sequence ID" value="NZ_RFFH01000004.1"/>
</dbReference>
<proteinExistence type="predicted"/>
<name>A0A3M2LDH7_9NOCA</name>
<keyword evidence="2" id="KW-1185">Reference proteome</keyword>
<dbReference type="SUPFAM" id="SSF109604">
    <property type="entry name" value="HD-domain/PDEase-like"/>
    <property type="match status" value="1"/>
</dbReference>
<protein>
    <recommendedName>
        <fullName evidence="3">HD domain-containing protein</fullName>
    </recommendedName>
</protein>
<sequence>MTNSVSDQVTAALEPWAGDLGADRDAYTHHVVRVLLLCDALYVAADADGPAPSARPELLVAAVCHDLGVWTAGTFDYLPPSVELARARLAADGRAADTAFVTEVIEQHHKLRPAGSSSDPVEIFRRADAIDLTLGLRSFGLPRAVYRDLLRAFPSRGFHRRIARLAATRALTHPLSPAPMLKW</sequence>